<comment type="similarity">
    <text evidence="2">Belongs to the amino acid/polyamine transporter 2 family.</text>
</comment>
<dbReference type="GO" id="GO:0005302">
    <property type="term" value="F:L-tyrosine transmembrane transporter activity"/>
    <property type="evidence" value="ECO:0007669"/>
    <property type="project" value="TreeGrafter"/>
</dbReference>
<dbReference type="InterPro" id="IPR013057">
    <property type="entry name" value="AA_transpt_TM"/>
</dbReference>
<dbReference type="GO" id="GO:0015194">
    <property type="term" value="F:L-serine transmembrane transporter activity"/>
    <property type="evidence" value="ECO:0007669"/>
    <property type="project" value="TreeGrafter"/>
</dbReference>
<comment type="caution">
    <text evidence="11">The sequence shown here is derived from an EMBL/GenBank/DDBJ whole genome shotgun (WGS) entry which is preliminary data.</text>
</comment>
<name>A0AAD5Y191_9FUNG</name>
<evidence type="ECO:0000256" key="7">
    <source>
        <dbReference type="ARBA" id="ARBA00022989"/>
    </source>
</evidence>
<dbReference type="PANTHER" id="PTHR22950">
    <property type="entry name" value="AMINO ACID TRANSPORTER"/>
    <property type="match status" value="1"/>
</dbReference>
<keyword evidence="4" id="KW-0926">Vacuole</keyword>
<reference evidence="11" key="1">
    <citation type="submission" date="2020-05" db="EMBL/GenBank/DDBJ databases">
        <title>Phylogenomic resolution of chytrid fungi.</title>
        <authorList>
            <person name="Stajich J.E."/>
            <person name="Amses K."/>
            <person name="Simmons R."/>
            <person name="Seto K."/>
            <person name="Myers J."/>
            <person name="Bonds A."/>
            <person name="Quandt C.A."/>
            <person name="Barry K."/>
            <person name="Liu P."/>
            <person name="Grigoriev I."/>
            <person name="Longcore J.E."/>
            <person name="James T.Y."/>
        </authorList>
    </citation>
    <scope>NUCLEOTIDE SEQUENCE</scope>
    <source>
        <strain evidence="11">JEL0476</strain>
    </source>
</reference>
<feature type="transmembrane region" description="Helical" evidence="9">
    <location>
        <begin position="207"/>
        <end position="227"/>
    </location>
</feature>
<dbReference type="Pfam" id="PF01490">
    <property type="entry name" value="Aa_trans"/>
    <property type="match status" value="1"/>
</dbReference>
<feature type="transmembrane region" description="Helical" evidence="9">
    <location>
        <begin position="47"/>
        <end position="78"/>
    </location>
</feature>
<accession>A0AAD5Y191</accession>
<dbReference type="GO" id="GO:0005290">
    <property type="term" value="F:L-histidine transmembrane transporter activity"/>
    <property type="evidence" value="ECO:0007669"/>
    <property type="project" value="TreeGrafter"/>
</dbReference>
<dbReference type="Proteomes" id="UP001211065">
    <property type="component" value="Unassembled WGS sequence"/>
</dbReference>
<keyword evidence="3" id="KW-0813">Transport</keyword>
<comment type="subcellular location">
    <subcellularLocation>
        <location evidence="1">Vacuole membrane</location>
        <topology evidence="1">Multi-pass membrane protein</topology>
    </subcellularLocation>
</comment>
<evidence type="ECO:0000256" key="9">
    <source>
        <dbReference type="SAM" id="Phobius"/>
    </source>
</evidence>
<evidence type="ECO:0000256" key="8">
    <source>
        <dbReference type="ARBA" id="ARBA00023136"/>
    </source>
</evidence>
<organism evidence="11 12">
    <name type="scientific">Clydaea vesicula</name>
    <dbReference type="NCBI Taxonomy" id="447962"/>
    <lineage>
        <taxon>Eukaryota</taxon>
        <taxon>Fungi</taxon>
        <taxon>Fungi incertae sedis</taxon>
        <taxon>Chytridiomycota</taxon>
        <taxon>Chytridiomycota incertae sedis</taxon>
        <taxon>Chytridiomycetes</taxon>
        <taxon>Lobulomycetales</taxon>
        <taxon>Lobulomycetaceae</taxon>
        <taxon>Clydaea</taxon>
    </lineage>
</organism>
<proteinExistence type="inferred from homology"/>
<keyword evidence="5 9" id="KW-0812">Transmembrane</keyword>
<gene>
    <name evidence="11" type="ORF">HK099_001398</name>
</gene>
<feature type="domain" description="Amino acid transporter transmembrane" evidence="10">
    <location>
        <begin position="1"/>
        <end position="352"/>
    </location>
</feature>
<dbReference type="GO" id="GO:0015189">
    <property type="term" value="F:L-lysine transmembrane transporter activity"/>
    <property type="evidence" value="ECO:0007669"/>
    <property type="project" value="TreeGrafter"/>
</dbReference>
<feature type="transmembrane region" description="Helical" evidence="9">
    <location>
        <begin position="306"/>
        <end position="324"/>
    </location>
</feature>
<sequence length="438" mass="48223">MSRVGLGLGSLLVLLAATMSAFGLKLLSKSAILLNNRNTSFYEISKVTYANAAVVLDAAVAIKCFGVSISYLVVIGDLMPEITKTVFPSAVDSLYSDKNFWITIGILLISPISFFKKLDSLKYTSTLALVAVFYLVSIVVGFALIWPEGMPKSGWIKFENIVWFRFGNGMEVAKLGPVFVFAFTCHQNIFAVHNELYKNTKKRMAHVINLSISSAFVIYQTIGILGYLSYGESLNSNIITMYPKNSFVTFGQFAITILVLLSFPLQCHPCRQSLDKVLDGIAILYSGDAESGDNTIKKGEISPLKFNLMTLSILVFAYIVAISVKDLSSVSATGSTTICYILPGILFNKMCWIIEKEPIQVQSESAALLQDDQSQNQQHSQEVVSCNANEFHQNFGFKIGNVGNKVERYFGLLLSLFGFFFMILSVSVQLFAGQSVGH</sequence>
<feature type="transmembrane region" description="Helical" evidence="9">
    <location>
        <begin position="330"/>
        <end position="347"/>
    </location>
</feature>
<dbReference type="GO" id="GO:0061459">
    <property type="term" value="F:L-arginine transmembrane transporter activity"/>
    <property type="evidence" value="ECO:0007669"/>
    <property type="project" value="TreeGrafter"/>
</dbReference>
<evidence type="ECO:0000256" key="4">
    <source>
        <dbReference type="ARBA" id="ARBA00022554"/>
    </source>
</evidence>
<feature type="transmembrane region" description="Helical" evidence="9">
    <location>
        <begin position="247"/>
        <end position="265"/>
    </location>
</feature>
<evidence type="ECO:0000313" key="12">
    <source>
        <dbReference type="Proteomes" id="UP001211065"/>
    </source>
</evidence>
<evidence type="ECO:0000259" key="10">
    <source>
        <dbReference type="Pfam" id="PF01490"/>
    </source>
</evidence>
<keyword evidence="12" id="KW-1185">Reference proteome</keyword>
<evidence type="ECO:0000256" key="2">
    <source>
        <dbReference type="ARBA" id="ARBA00008066"/>
    </source>
</evidence>
<keyword evidence="6" id="KW-0029">Amino-acid transport</keyword>
<feature type="transmembrane region" description="Helical" evidence="9">
    <location>
        <begin position="127"/>
        <end position="147"/>
    </location>
</feature>
<dbReference type="GO" id="GO:0000329">
    <property type="term" value="C:fungal-type vacuole membrane"/>
    <property type="evidence" value="ECO:0007669"/>
    <property type="project" value="TreeGrafter"/>
</dbReference>
<dbReference type="GO" id="GO:0005313">
    <property type="term" value="F:L-glutamate transmembrane transporter activity"/>
    <property type="evidence" value="ECO:0007669"/>
    <property type="project" value="TreeGrafter"/>
</dbReference>
<keyword evidence="7 9" id="KW-1133">Transmembrane helix</keyword>
<evidence type="ECO:0000256" key="1">
    <source>
        <dbReference type="ARBA" id="ARBA00004128"/>
    </source>
</evidence>
<feature type="transmembrane region" description="Helical" evidence="9">
    <location>
        <begin position="409"/>
        <end position="432"/>
    </location>
</feature>
<dbReference type="EMBL" id="JADGJW010000139">
    <property type="protein sequence ID" value="KAJ3223210.1"/>
    <property type="molecule type" value="Genomic_DNA"/>
</dbReference>
<dbReference type="AlphaFoldDB" id="A0AAD5Y191"/>
<evidence type="ECO:0000313" key="11">
    <source>
        <dbReference type="EMBL" id="KAJ3223210.1"/>
    </source>
</evidence>
<evidence type="ECO:0000256" key="6">
    <source>
        <dbReference type="ARBA" id="ARBA00022970"/>
    </source>
</evidence>
<dbReference type="PANTHER" id="PTHR22950:SF678">
    <property type="entry name" value="VACUOLAR AMINO ACID TRANSPORTER 5-RELATED"/>
    <property type="match status" value="1"/>
</dbReference>
<evidence type="ECO:0000256" key="5">
    <source>
        <dbReference type="ARBA" id="ARBA00022692"/>
    </source>
</evidence>
<keyword evidence="8 9" id="KW-0472">Membrane</keyword>
<evidence type="ECO:0000256" key="3">
    <source>
        <dbReference type="ARBA" id="ARBA00022448"/>
    </source>
</evidence>
<feature type="transmembrane region" description="Helical" evidence="9">
    <location>
        <begin position="99"/>
        <end position="115"/>
    </location>
</feature>
<protein>
    <recommendedName>
        <fullName evidence="10">Amino acid transporter transmembrane domain-containing protein</fullName>
    </recommendedName>
</protein>